<keyword evidence="2" id="KW-1185">Reference proteome</keyword>
<dbReference type="EMBL" id="QKZL01000002">
    <property type="protein sequence ID" value="PZX18931.1"/>
    <property type="molecule type" value="Genomic_DNA"/>
</dbReference>
<accession>A0A2W7NES0</accession>
<protein>
    <submittedName>
        <fullName evidence="1">Uncharacterized protein</fullName>
    </submittedName>
</protein>
<evidence type="ECO:0000313" key="1">
    <source>
        <dbReference type="EMBL" id="PZX18931.1"/>
    </source>
</evidence>
<proteinExistence type="predicted"/>
<sequence>MTTFGIEERENGSYWVQGLKSDAALPGHGEVRPLPLWSVGNKPYCDGLHSDVG</sequence>
<reference evidence="1 2" key="1">
    <citation type="submission" date="2018-06" db="EMBL/GenBank/DDBJ databases">
        <title>Genomic Encyclopedia of Archaeal and Bacterial Type Strains, Phase II (KMG-II): from individual species to whole genera.</title>
        <authorList>
            <person name="Goeker M."/>
        </authorList>
    </citation>
    <scope>NUCLEOTIDE SEQUENCE [LARGE SCALE GENOMIC DNA]</scope>
    <source>
        <strain evidence="1 2">DSM 22009</strain>
    </source>
</reference>
<dbReference type="AlphaFoldDB" id="A0A2W7NES0"/>
<dbReference type="Proteomes" id="UP000248916">
    <property type="component" value="Unassembled WGS sequence"/>
</dbReference>
<evidence type="ECO:0000313" key="2">
    <source>
        <dbReference type="Proteomes" id="UP000248916"/>
    </source>
</evidence>
<name>A0A2W7NES0_9RHOB</name>
<gene>
    <name evidence="1" type="ORF">LX81_00625</name>
</gene>
<organism evidence="1 2">
    <name type="scientific">Palleronia aestuarii</name>
    <dbReference type="NCBI Taxonomy" id="568105"/>
    <lineage>
        <taxon>Bacteria</taxon>
        <taxon>Pseudomonadati</taxon>
        <taxon>Pseudomonadota</taxon>
        <taxon>Alphaproteobacteria</taxon>
        <taxon>Rhodobacterales</taxon>
        <taxon>Roseobacteraceae</taxon>
        <taxon>Palleronia</taxon>
    </lineage>
</organism>
<comment type="caution">
    <text evidence="1">The sequence shown here is derived from an EMBL/GenBank/DDBJ whole genome shotgun (WGS) entry which is preliminary data.</text>
</comment>